<dbReference type="PANTHER" id="PTHR10102:SF0">
    <property type="entry name" value="DNA-DIRECTED RNA POLYMERASE, MITOCHONDRIAL"/>
    <property type="match status" value="1"/>
</dbReference>
<name>A0AAV7JNC7_9METZ</name>
<evidence type="ECO:0000256" key="1">
    <source>
        <dbReference type="ARBA" id="ARBA00009493"/>
    </source>
</evidence>
<keyword evidence="12" id="KW-1185">Reference proteome</keyword>
<dbReference type="InterPro" id="IPR043502">
    <property type="entry name" value="DNA/RNA_pol_sf"/>
</dbReference>
<dbReference type="GO" id="GO:0003899">
    <property type="term" value="F:DNA-directed RNA polymerase activity"/>
    <property type="evidence" value="ECO:0007669"/>
    <property type="project" value="UniProtKB-EC"/>
</dbReference>
<keyword evidence="4 9" id="KW-0808">Transferase</keyword>
<comment type="similarity">
    <text evidence="1 9">Belongs to the phage and mitochondrial RNA polymerase family.</text>
</comment>
<dbReference type="EC" id="2.7.7.6" evidence="2 9"/>
<comment type="caution">
    <text evidence="11">The sequence shown here is derived from an EMBL/GenBank/DDBJ whole genome shotgun (WGS) entry which is preliminary data.</text>
</comment>
<evidence type="ECO:0000256" key="8">
    <source>
        <dbReference type="ARBA" id="ARBA00048552"/>
    </source>
</evidence>
<dbReference type="Gene3D" id="1.10.287.280">
    <property type="match status" value="1"/>
</dbReference>
<dbReference type="PROSITE" id="PS00900">
    <property type="entry name" value="RNA_POL_PHAGE_1"/>
    <property type="match status" value="1"/>
</dbReference>
<dbReference type="Pfam" id="PF14700">
    <property type="entry name" value="RPOL_N"/>
    <property type="match status" value="1"/>
</dbReference>
<dbReference type="Pfam" id="PF00940">
    <property type="entry name" value="RNA_pol"/>
    <property type="match status" value="1"/>
</dbReference>
<dbReference type="FunFam" id="1.10.287.280:FF:000001">
    <property type="entry name" value="DNA-directed RNA polymerase"/>
    <property type="match status" value="1"/>
</dbReference>
<dbReference type="GO" id="GO:0006390">
    <property type="term" value="P:mitochondrial transcription"/>
    <property type="evidence" value="ECO:0007669"/>
    <property type="project" value="TreeGrafter"/>
</dbReference>
<dbReference type="EMBL" id="JAKMXF010000312">
    <property type="protein sequence ID" value="KAI6650343.1"/>
    <property type="molecule type" value="Genomic_DNA"/>
</dbReference>
<evidence type="ECO:0000256" key="4">
    <source>
        <dbReference type="ARBA" id="ARBA00022679"/>
    </source>
</evidence>
<dbReference type="InterPro" id="IPR037159">
    <property type="entry name" value="RNA_POL_N_sf"/>
</dbReference>
<gene>
    <name evidence="11" type="ORF">LOD99_6020</name>
</gene>
<dbReference type="GO" id="GO:0034245">
    <property type="term" value="C:mitochondrial DNA-directed RNA polymerase complex"/>
    <property type="evidence" value="ECO:0007669"/>
    <property type="project" value="TreeGrafter"/>
</dbReference>
<keyword evidence="5 9" id="KW-0548">Nucleotidyltransferase</keyword>
<evidence type="ECO:0000256" key="2">
    <source>
        <dbReference type="ARBA" id="ARBA00012418"/>
    </source>
</evidence>
<keyword evidence="3 9" id="KW-0240">DNA-directed RNA polymerase</keyword>
<keyword evidence="7 9" id="KW-0804">Transcription</keyword>
<dbReference type="GO" id="GO:0001018">
    <property type="term" value="F:mitochondrial promoter sequence-specific DNA binding"/>
    <property type="evidence" value="ECO:0007669"/>
    <property type="project" value="TreeGrafter"/>
</dbReference>
<dbReference type="Gene3D" id="1.10.1320.10">
    <property type="entry name" value="DNA-directed RNA polymerase, N-terminal domain"/>
    <property type="match status" value="1"/>
</dbReference>
<dbReference type="InterPro" id="IPR029262">
    <property type="entry name" value="RPOL_N"/>
</dbReference>
<feature type="domain" description="DNA-directed RNA polymerase N-terminal" evidence="10">
    <location>
        <begin position="211"/>
        <end position="535"/>
    </location>
</feature>
<organism evidence="11 12">
    <name type="scientific">Oopsacas minuta</name>
    <dbReference type="NCBI Taxonomy" id="111878"/>
    <lineage>
        <taxon>Eukaryota</taxon>
        <taxon>Metazoa</taxon>
        <taxon>Porifera</taxon>
        <taxon>Hexactinellida</taxon>
        <taxon>Hexasterophora</taxon>
        <taxon>Lyssacinosida</taxon>
        <taxon>Leucopsacidae</taxon>
        <taxon>Oopsacas</taxon>
    </lineage>
</organism>
<dbReference type="PROSITE" id="PS00489">
    <property type="entry name" value="RNA_POL_PHAGE_2"/>
    <property type="match status" value="1"/>
</dbReference>
<dbReference type="PANTHER" id="PTHR10102">
    <property type="entry name" value="DNA-DIRECTED RNA POLYMERASE, MITOCHONDRIAL"/>
    <property type="match status" value="1"/>
</dbReference>
<sequence>MSKVSEYLSKRMVDTKPRNKLGQYPVYSEKHLVCVLDALVTLGKLEAAWDIVLSCQQSRIKLFPDTINGLLWAWVESSRQGDNDKFMRAWELASENKIINQDSYSCKIYFHSKHYQYEEIQETLTQMKEGGFEPEYIVKKSRLTPHQARIVTDTLKRVAPTLTQKYPPQREGPLPSMLTELYSEERNEFSRNKIPPLNDILSFTELSNCLDEQLQTERAGYSDITSVAPPYSAAKSKVMLEMRISKFKALQETIQNWKNELIKAIKEEQTLLLSELDLPQLDTQGRTGPVLPRDTLFLCLLPPETWAEIMIHQVALPLLSLGVNGLSTFQLNNVIGEAAWHRYVINKKDKTGLFTDLSAMYNDYCRIFTNSAISSNYSSREYWQQVIQQHSNSLDIHYAIWPHRVIDSIGFHLLYLFVNTLSMPRLDIDPEIKTGKPFYYLRLKGVKEPATIYPNEKLVRFFRNASRVNKATIRIPAIALPTLIPPKPWCSIRDGGLLGLPTFLVRVTEGGHHQEIIGDNGKLRGVFDALNYLGDCPWRINKPILDNVIKIFRAGGSDELGVAKIPEKLENSPEWSPKLSPNEYFKLKSSHLQEKKANTEAYSLYMDLLYRLSVADTFRDRIFWLPHYLDFRGRAYPMSPTLSHMGDDVQRGIMKFAVGKPLGPKGLDWLKIHLINLTGLYKRTSLQERLSAANVLIDEIIESADNPMDGRGWWKDKDEPWQVLAVCKEIRDAISSGDPENFVSNIPIHQDGSCNGLQHYAALGRDPIGAQSVNLIPSIVPADVYTEVANHVEKFRSQDAKDGSLVAQKLEGLISRKVVKQPVMTEVYGVTFIGARLQVEAQLKELTNWERSELFDTSTYIVKLLNKSMAEMFQNAKGIQNWFAQSASIIARESPVEWMTPMGLICIQPYHKSFSKRITTKLQKSLSITYSSEWTKKPNVTRQRSGFPPNFIHSLDSCHMMLTSLNCQREGVTFVSIHDSYWTHASTVDAMGRILRDQFILLHSQPILEDLASHFLSVYGDKLSEKAVTFFKNIPSKGNLDISQISDSKYFFS</sequence>
<keyword evidence="6" id="KW-0809">Transit peptide</keyword>
<dbReference type="SMART" id="SM01311">
    <property type="entry name" value="RPOL_N"/>
    <property type="match status" value="1"/>
</dbReference>
<reference evidence="11 12" key="1">
    <citation type="journal article" date="2023" name="BMC Biol.">
        <title>The compact genome of the sponge Oopsacas minuta (Hexactinellida) is lacking key metazoan core genes.</title>
        <authorList>
            <person name="Santini S."/>
            <person name="Schenkelaars Q."/>
            <person name="Jourda C."/>
            <person name="Duchesne M."/>
            <person name="Belahbib H."/>
            <person name="Rocher C."/>
            <person name="Selva M."/>
            <person name="Riesgo A."/>
            <person name="Vervoort M."/>
            <person name="Leys S.P."/>
            <person name="Kodjabachian L."/>
            <person name="Le Bivic A."/>
            <person name="Borchiellini C."/>
            <person name="Claverie J.M."/>
            <person name="Renard E."/>
        </authorList>
    </citation>
    <scope>NUCLEOTIDE SEQUENCE [LARGE SCALE GENOMIC DNA]</scope>
    <source>
        <strain evidence="11">SPO-2</strain>
    </source>
</reference>
<accession>A0AAV7JNC7</accession>
<comment type="function">
    <text evidence="9">DNA-dependent RNA polymerase catalyzes the transcription of DNA into RNA using the four ribonucleoside triphosphates as substrates.</text>
</comment>
<evidence type="ECO:0000256" key="9">
    <source>
        <dbReference type="RuleBase" id="RU003805"/>
    </source>
</evidence>
<evidence type="ECO:0000313" key="12">
    <source>
        <dbReference type="Proteomes" id="UP001165289"/>
    </source>
</evidence>
<dbReference type="SUPFAM" id="SSF56672">
    <property type="entry name" value="DNA/RNA polymerases"/>
    <property type="match status" value="1"/>
</dbReference>
<evidence type="ECO:0000256" key="3">
    <source>
        <dbReference type="ARBA" id="ARBA00022478"/>
    </source>
</evidence>
<evidence type="ECO:0000256" key="7">
    <source>
        <dbReference type="ARBA" id="ARBA00023163"/>
    </source>
</evidence>
<evidence type="ECO:0000256" key="6">
    <source>
        <dbReference type="ARBA" id="ARBA00022946"/>
    </source>
</evidence>
<dbReference type="Proteomes" id="UP001165289">
    <property type="component" value="Unassembled WGS sequence"/>
</dbReference>
<proteinExistence type="inferred from homology"/>
<dbReference type="Gene3D" id="1.10.150.20">
    <property type="entry name" value="5' to 3' exonuclease, C-terminal subdomain"/>
    <property type="match status" value="1"/>
</dbReference>
<dbReference type="AlphaFoldDB" id="A0AAV7JNC7"/>
<evidence type="ECO:0000256" key="5">
    <source>
        <dbReference type="ARBA" id="ARBA00022695"/>
    </source>
</evidence>
<comment type="catalytic activity">
    <reaction evidence="8 9">
        <text>RNA(n) + a ribonucleoside 5'-triphosphate = RNA(n+1) + diphosphate</text>
        <dbReference type="Rhea" id="RHEA:21248"/>
        <dbReference type="Rhea" id="RHEA-COMP:14527"/>
        <dbReference type="Rhea" id="RHEA-COMP:17342"/>
        <dbReference type="ChEBI" id="CHEBI:33019"/>
        <dbReference type="ChEBI" id="CHEBI:61557"/>
        <dbReference type="ChEBI" id="CHEBI:140395"/>
        <dbReference type="EC" id="2.7.7.6"/>
    </reaction>
</comment>
<evidence type="ECO:0000313" key="11">
    <source>
        <dbReference type="EMBL" id="KAI6650343.1"/>
    </source>
</evidence>
<protein>
    <recommendedName>
        <fullName evidence="2 9">DNA-directed RNA polymerase</fullName>
        <ecNumber evidence="2 9">2.7.7.6</ecNumber>
    </recommendedName>
</protein>
<dbReference type="InterPro" id="IPR046950">
    <property type="entry name" value="DNA-dir_Rpol_C_phage-type"/>
</dbReference>
<dbReference type="InterPro" id="IPR002092">
    <property type="entry name" value="DNA-dir_Rpol_phage-type"/>
</dbReference>
<evidence type="ECO:0000259" key="10">
    <source>
        <dbReference type="SMART" id="SM01311"/>
    </source>
</evidence>